<dbReference type="GO" id="GO:0005524">
    <property type="term" value="F:ATP binding"/>
    <property type="evidence" value="ECO:0007669"/>
    <property type="project" value="UniProtKB-KW"/>
</dbReference>
<dbReference type="InterPro" id="IPR007696">
    <property type="entry name" value="DNA_mismatch_repair_MutS_core"/>
</dbReference>
<organism evidence="11 12">
    <name type="scientific">Halocaridina rubra</name>
    <name type="common">Hawaiian red shrimp</name>
    <dbReference type="NCBI Taxonomy" id="373956"/>
    <lineage>
        <taxon>Eukaryota</taxon>
        <taxon>Metazoa</taxon>
        <taxon>Ecdysozoa</taxon>
        <taxon>Arthropoda</taxon>
        <taxon>Crustacea</taxon>
        <taxon>Multicrustacea</taxon>
        <taxon>Malacostraca</taxon>
        <taxon>Eumalacostraca</taxon>
        <taxon>Eucarida</taxon>
        <taxon>Decapoda</taxon>
        <taxon>Pleocyemata</taxon>
        <taxon>Caridea</taxon>
        <taxon>Atyoidea</taxon>
        <taxon>Atyidae</taxon>
        <taxon>Halocaridina</taxon>
    </lineage>
</organism>
<evidence type="ECO:0000313" key="11">
    <source>
        <dbReference type="EMBL" id="KAK7076395.1"/>
    </source>
</evidence>
<evidence type="ECO:0000256" key="6">
    <source>
        <dbReference type="ARBA" id="ARBA00023125"/>
    </source>
</evidence>
<dbReference type="GO" id="GO:0140664">
    <property type="term" value="F:ATP-dependent DNA damage sensor activity"/>
    <property type="evidence" value="ECO:0007669"/>
    <property type="project" value="InterPro"/>
</dbReference>
<dbReference type="EMBL" id="JAXCGZ010009691">
    <property type="protein sequence ID" value="KAK7076395.1"/>
    <property type="molecule type" value="Genomic_DNA"/>
</dbReference>
<dbReference type="FunFam" id="1.10.1420.10:FF:000004">
    <property type="entry name" value="DNA mismatch repair protein Msh3"/>
    <property type="match status" value="1"/>
</dbReference>
<keyword evidence="4" id="KW-0227">DNA damage</keyword>
<evidence type="ECO:0000256" key="9">
    <source>
        <dbReference type="SAM" id="MobiDB-lite"/>
    </source>
</evidence>
<dbReference type="FunFam" id="3.40.1170.10:FF:000004">
    <property type="entry name" value="DNA mismatch repair protein"/>
    <property type="match status" value="1"/>
</dbReference>
<dbReference type="InterPro" id="IPR036678">
    <property type="entry name" value="MutS_con_dom_sf"/>
</dbReference>
<dbReference type="Pfam" id="PF01624">
    <property type="entry name" value="MutS_I"/>
    <property type="match status" value="1"/>
</dbReference>
<dbReference type="Proteomes" id="UP001381693">
    <property type="component" value="Unassembled WGS sequence"/>
</dbReference>
<proteinExistence type="inferred from homology"/>
<dbReference type="Gene3D" id="1.10.1420.10">
    <property type="match status" value="2"/>
</dbReference>
<dbReference type="Gene3D" id="3.40.1170.10">
    <property type="entry name" value="DNA repair protein MutS, domain I"/>
    <property type="match status" value="1"/>
</dbReference>
<evidence type="ECO:0000259" key="10">
    <source>
        <dbReference type="SMART" id="SM00533"/>
    </source>
</evidence>
<dbReference type="GO" id="GO:0006312">
    <property type="term" value="P:mitotic recombination"/>
    <property type="evidence" value="ECO:0007669"/>
    <property type="project" value="TreeGrafter"/>
</dbReference>
<evidence type="ECO:0000313" key="12">
    <source>
        <dbReference type="Proteomes" id="UP001381693"/>
    </source>
</evidence>
<evidence type="ECO:0000256" key="2">
    <source>
        <dbReference type="ARBA" id="ARBA00022151"/>
    </source>
</evidence>
<dbReference type="InterPro" id="IPR045076">
    <property type="entry name" value="MutS"/>
</dbReference>
<dbReference type="InterPro" id="IPR007695">
    <property type="entry name" value="DNA_mismatch_repair_MutS-lik_N"/>
</dbReference>
<feature type="region of interest" description="Disordered" evidence="9">
    <location>
        <begin position="29"/>
        <end position="94"/>
    </location>
</feature>
<dbReference type="AlphaFoldDB" id="A0AAN8X1T9"/>
<dbReference type="InterPro" id="IPR016151">
    <property type="entry name" value="DNA_mismatch_repair_MutS_N"/>
</dbReference>
<comment type="similarity">
    <text evidence="1">Belongs to the DNA mismatch repair MutS family. MSH3 subfamily.</text>
</comment>
<dbReference type="SUPFAM" id="SSF53150">
    <property type="entry name" value="DNA repair protein MutS, domain II"/>
    <property type="match status" value="1"/>
</dbReference>
<dbReference type="InterPro" id="IPR036187">
    <property type="entry name" value="DNA_mismatch_repair_MutS_sf"/>
</dbReference>
<evidence type="ECO:0000256" key="8">
    <source>
        <dbReference type="ARBA" id="ARBA00073774"/>
    </source>
</evidence>
<feature type="compositionally biased region" description="Polar residues" evidence="9">
    <location>
        <begin position="46"/>
        <end position="66"/>
    </location>
</feature>
<dbReference type="SUPFAM" id="SSF48334">
    <property type="entry name" value="DNA repair protein MutS, domain III"/>
    <property type="match status" value="1"/>
</dbReference>
<evidence type="ECO:0000256" key="4">
    <source>
        <dbReference type="ARBA" id="ARBA00022763"/>
    </source>
</evidence>
<keyword evidence="6" id="KW-0238">DNA-binding</keyword>
<dbReference type="PANTHER" id="PTHR11361">
    <property type="entry name" value="DNA MISMATCH REPAIR PROTEIN MUTS FAMILY MEMBER"/>
    <property type="match status" value="1"/>
</dbReference>
<dbReference type="InterPro" id="IPR007861">
    <property type="entry name" value="DNA_mismatch_repair_MutS_clamp"/>
</dbReference>
<evidence type="ECO:0000256" key="3">
    <source>
        <dbReference type="ARBA" id="ARBA00022741"/>
    </source>
</evidence>
<dbReference type="Pfam" id="PF05190">
    <property type="entry name" value="MutS_IV"/>
    <property type="match status" value="1"/>
</dbReference>
<feature type="non-terminal residue" evidence="11">
    <location>
        <position position="751"/>
    </location>
</feature>
<feature type="region of interest" description="Disordered" evidence="9">
    <location>
        <begin position="121"/>
        <end position="182"/>
    </location>
</feature>
<dbReference type="InterPro" id="IPR007860">
    <property type="entry name" value="DNA_mmatch_repair_MutS_con_dom"/>
</dbReference>
<dbReference type="GO" id="GO:0005634">
    <property type="term" value="C:nucleus"/>
    <property type="evidence" value="ECO:0007669"/>
    <property type="project" value="TreeGrafter"/>
</dbReference>
<dbReference type="Pfam" id="PF05192">
    <property type="entry name" value="MutS_III"/>
    <property type="match status" value="1"/>
</dbReference>
<dbReference type="Gene3D" id="3.30.420.110">
    <property type="entry name" value="MutS, connector domain"/>
    <property type="match status" value="1"/>
</dbReference>
<dbReference type="InterPro" id="IPR017261">
    <property type="entry name" value="DNA_mismatch_repair_MutS/MSH"/>
</dbReference>
<name>A0AAN8X1T9_HALRR</name>
<keyword evidence="12" id="KW-1185">Reference proteome</keyword>
<dbReference type="SMART" id="SM00533">
    <property type="entry name" value="MUTSd"/>
    <property type="match status" value="1"/>
</dbReference>
<dbReference type="GO" id="GO:0030983">
    <property type="term" value="F:mismatched DNA binding"/>
    <property type="evidence" value="ECO:0007669"/>
    <property type="project" value="InterPro"/>
</dbReference>
<dbReference type="SUPFAM" id="SSF55271">
    <property type="entry name" value="DNA repair protein MutS, domain I"/>
    <property type="match status" value="1"/>
</dbReference>
<dbReference type="PANTHER" id="PTHR11361:SF122">
    <property type="entry name" value="DNA MISMATCH REPAIR PROTEIN MSH3"/>
    <property type="match status" value="1"/>
</dbReference>
<evidence type="ECO:0000256" key="7">
    <source>
        <dbReference type="ARBA" id="ARBA00023204"/>
    </source>
</evidence>
<dbReference type="GO" id="GO:0006298">
    <property type="term" value="P:mismatch repair"/>
    <property type="evidence" value="ECO:0007669"/>
    <property type="project" value="InterPro"/>
</dbReference>
<dbReference type="PIRSF" id="PIRSF037677">
    <property type="entry name" value="DNA_mis_repair_Msh6"/>
    <property type="match status" value="1"/>
</dbReference>
<reference evidence="11 12" key="1">
    <citation type="submission" date="2023-11" db="EMBL/GenBank/DDBJ databases">
        <title>Halocaridina rubra genome assembly.</title>
        <authorList>
            <person name="Smith C."/>
        </authorList>
    </citation>
    <scope>NUCLEOTIDE SEQUENCE [LARGE SCALE GENOMIC DNA]</scope>
    <source>
        <strain evidence="11">EP-1</strain>
        <tissue evidence="11">Whole</tissue>
    </source>
</reference>
<evidence type="ECO:0000256" key="1">
    <source>
        <dbReference type="ARBA" id="ARBA00007094"/>
    </source>
</evidence>
<evidence type="ECO:0000256" key="5">
    <source>
        <dbReference type="ARBA" id="ARBA00022840"/>
    </source>
</evidence>
<gene>
    <name evidence="11" type="primary">MSH3_1</name>
    <name evidence="11" type="ORF">SK128_005764</name>
</gene>
<keyword evidence="3" id="KW-0547">Nucleotide-binding</keyword>
<sequence>MTSSAKKQPTISKFFASVKQKRVSDIQTDVEMENTTRNSEKVCEVSVTTGVKRQTSQDSHNDVSPHQNKKKSRKDENGCVKSASPKIKNESHVKRSVVPWTMNRLQAFSADLENSQEEMECFAEEAELKPSKNSSPSKSINQASVKSKLGGFRSPSSKDTKANNSDQEEEEAGKNHPLKPLPGLKLTPLEQQVVALKKKYLDTILFVECGYKYRFFGHDAEIAAKELNIVAHLDHSFMTASIPTYRLHVHVRRLVANGYKVGVIKQTETAAIKAAGSNKNAPFVRELSALYTRSTLIGEDVNPSGSADDVSGGDEISESTTAMLLVLHEEKSPSGKEGAMIISVVAIQPSTGDIIYDTFEDSPTRTELWNRIDHIQPVEALVAQCTSDLTVQTISAATTKRDDRIRIEKISESKYDYAESLKRLCNLLEGEEDRVKHVSGLPPNVICCLGATLDYLAEFKLDRIIKMAGSVQPFSMKHHYMRLSGATLRNLEVLANGVNGDVKGSLFWALDKTLTRFGSRLLRRWIIQPLLNIKDITERQDMIEEIMTSDSAVFSTLRTVLYKLPDFERAITTIFHKKCSPHEFWIALNGLNRVHAELLKVSGNLHENVQAPALKHLLQEVLEGLSNIREYADNIDEASAKEGKKTTLFRDFSKFPEVLAKMESISEVEQELKGLKPEICKVLRLPAFNYTTVSGLEYLVEVKNAQLKAVPKNWNKINTTKACCRFRPPEVEKSFSKLQILREELQAVCHQ</sequence>
<comment type="caution">
    <text evidence="11">The sequence shown here is derived from an EMBL/GenBank/DDBJ whole genome shotgun (WGS) entry which is preliminary data.</text>
</comment>
<protein>
    <recommendedName>
        <fullName evidence="2 8">DNA mismatch repair protein MSH3</fullName>
    </recommendedName>
    <alternativeName>
        <fullName evidence="2 8">DNA mismatch repair protein MSH3</fullName>
    </alternativeName>
</protein>
<dbReference type="Pfam" id="PF05188">
    <property type="entry name" value="MutS_II"/>
    <property type="match status" value="1"/>
</dbReference>
<keyword evidence="7" id="KW-0234">DNA repair</keyword>
<accession>A0AAN8X1T9</accession>
<keyword evidence="5" id="KW-0067">ATP-binding</keyword>
<feature type="domain" description="DNA mismatch repair protein MutS core" evidence="10">
    <location>
        <begin position="501"/>
        <end position="751"/>
    </location>
</feature>